<comment type="caution">
    <text evidence="2">The sequence shown here is derived from an EMBL/GenBank/DDBJ whole genome shotgun (WGS) entry which is preliminary data.</text>
</comment>
<feature type="transmembrane region" description="Helical" evidence="1">
    <location>
        <begin position="86"/>
        <end position="112"/>
    </location>
</feature>
<feature type="transmembrane region" description="Helical" evidence="1">
    <location>
        <begin position="46"/>
        <end position="65"/>
    </location>
</feature>
<keyword evidence="3" id="KW-1185">Reference proteome</keyword>
<reference evidence="2" key="1">
    <citation type="submission" date="2019-07" db="EMBL/GenBank/DDBJ databases">
        <authorList>
            <person name="Dittberner H."/>
        </authorList>
    </citation>
    <scope>NUCLEOTIDE SEQUENCE [LARGE SCALE GENOMIC DNA]</scope>
</reference>
<organism evidence="2 3">
    <name type="scientific">Arabis nemorensis</name>
    <dbReference type="NCBI Taxonomy" id="586526"/>
    <lineage>
        <taxon>Eukaryota</taxon>
        <taxon>Viridiplantae</taxon>
        <taxon>Streptophyta</taxon>
        <taxon>Embryophyta</taxon>
        <taxon>Tracheophyta</taxon>
        <taxon>Spermatophyta</taxon>
        <taxon>Magnoliopsida</taxon>
        <taxon>eudicotyledons</taxon>
        <taxon>Gunneridae</taxon>
        <taxon>Pentapetalae</taxon>
        <taxon>rosids</taxon>
        <taxon>malvids</taxon>
        <taxon>Brassicales</taxon>
        <taxon>Brassicaceae</taxon>
        <taxon>Arabideae</taxon>
        <taxon>Arabis</taxon>
    </lineage>
</organism>
<gene>
    <name evidence="2" type="ORF">ANE_LOCUS21942</name>
</gene>
<name>A0A565CCU2_9BRAS</name>
<keyword evidence="1" id="KW-1133">Transmembrane helix</keyword>
<dbReference type="AlphaFoldDB" id="A0A565CCU2"/>
<sequence length="142" mass="15265">MWESFIDRGSCVILVLVRPTCGGGSTSKNKIRLNRRCRCVVCDSRGWNSILAICGGVICSLVARVSASCLSRFTSRVFSKTVMSGWVAILAVVVGADCMTLLCSLSSSPFFLSGCQQAFSSVVYYWDVISNPVDVGVIFSIG</sequence>
<evidence type="ECO:0000313" key="3">
    <source>
        <dbReference type="Proteomes" id="UP000489600"/>
    </source>
</evidence>
<evidence type="ECO:0000256" key="1">
    <source>
        <dbReference type="SAM" id="Phobius"/>
    </source>
</evidence>
<evidence type="ECO:0000313" key="2">
    <source>
        <dbReference type="EMBL" id="VVB11498.1"/>
    </source>
</evidence>
<accession>A0A565CCU2</accession>
<keyword evidence="1" id="KW-0472">Membrane</keyword>
<protein>
    <submittedName>
        <fullName evidence="2">Uncharacterized protein</fullName>
    </submittedName>
</protein>
<dbReference type="EMBL" id="CABITT030000007">
    <property type="protein sequence ID" value="VVB11498.1"/>
    <property type="molecule type" value="Genomic_DNA"/>
</dbReference>
<keyword evidence="1" id="KW-0812">Transmembrane</keyword>
<dbReference type="Proteomes" id="UP000489600">
    <property type="component" value="Unassembled WGS sequence"/>
</dbReference>
<proteinExistence type="predicted"/>